<feature type="domain" description="ABC transporter substrate-binding protein PnrA-like" evidence="6">
    <location>
        <begin position="28"/>
        <end position="295"/>
    </location>
</feature>
<dbReference type="PANTHER" id="PTHR34296">
    <property type="entry name" value="TRANSCRIPTIONAL ACTIVATOR PROTEIN MED"/>
    <property type="match status" value="1"/>
</dbReference>
<evidence type="ECO:0000256" key="4">
    <source>
        <dbReference type="ARBA" id="ARBA00023136"/>
    </source>
</evidence>
<evidence type="ECO:0000259" key="6">
    <source>
        <dbReference type="Pfam" id="PF02608"/>
    </source>
</evidence>
<evidence type="ECO:0000256" key="5">
    <source>
        <dbReference type="ARBA" id="ARBA00023288"/>
    </source>
</evidence>
<proteinExistence type="predicted"/>
<keyword evidence="2" id="KW-1003">Cell membrane</keyword>
<dbReference type="STRING" id="80852.AWOD_II_0799"/>
<organism evidence="7 8">
    <name type="scientific">Aliivibrio wodanis</name>
    <dbReference type="NCBI Taxonomy" id="80852"/>
    <lineage>
        <taxon>Bacteria</taxon>
        <taxon>Pseudomonadati</taxon>
        <taxon>Pseudomonadota</taxon>
        <taxon>Gammaproteobacteria</taxon>
        <taxon>Vibrionales</taxon>
        <taxon>Vibrionaceae</taxon>
        <taxon>Aliivibrio</taxon>
    </lineage>
</organism>
<protein>
    <submittedName>
        <fullName evidence="7">Basic membrane lipoprotein</fullName>
    </submittedName>
</protein>
<evidence type="ECO:0000256" key="2">
    <source>
        <dbReference type="ARBA" id="ARBA00022475"/>
    </source>
</evidence>
<keyword evidence="4" id="KW-0472">Membrane</keyword>
<dbReference type="Pfam" id="PF02608">
    <property type="entry name" value="Bmp"/>
    <property type="match status" value="1"/>
</dbReference>
<dbReference type="GeneID" id="28543050"/>
<dbReference type="InterPro" id="IPR050957">
    <property type="entry name" value="BMP_lipoprotein"/>
</dbReference>
<sequence length="330" mass="36391">MARLLIFILIIFSIKVSFAVNIELNPIVLYQGEMTRNSYLGLIENGIGRFERVTEIPIERVYLNERNYKNYTEELRKAALAGYNPIIVSDSNSLKGFSSIAEDFPATKFISLDTSYPIPNVLGLTFNHTEGSYVIGFISGLATMTNQVGFIGGLEIPIIKDFQCGYEFGVRKSNPSATVQVDYINNGIFSWDDLIAAKRLAEKQYSSGVDIIFPASGNASLAVLDEAKSRGLKAFGVDSDLSSIYPRTVLASMEKKVDVAVFAALMQIKNGIWNNNKKHFGIKQGVINIPLNPDAQGLSSDDVQLINELMLDLKGSNNPISHEISLQCEK</sequence>
<evidence type="ECO:0000256" key="3">
    <source>
        <dbReference type="ARBA" id="ARBA00022729"/>
    </source>
</evidence>
<dbReference type="Gene3D" id="3.40.50.2300">
    <property type="match status" value="2"/>
</dbReference>
<evidence type="ECO:0000256" key="1">
    <source>
        <dbReference type="ARBA" id="ARBA00004236"/>
    </source>
</evidence>
<dbReference type="OrthoDB" id="9784230at2"/>
<dbReference type="HOGENOM" id="CLU_038813_0_0_6"/>
<keyword evidence="8" id="KW-1185">Reference proteome</keyword>
<dbReference type="GO" id="GO:0005886">
    <property type="term" value="C:plasma membrane"/>
    <property type="evidence" value="ECO:0007669"/>
    <property type="project" value="UniProtKB-SubCell"/>
</dbReference>
<dbReference type="AlphaFoldDB" id="A0A090I7C0"/>
<dbReference type="InterPro" id="IPR003760">
    <property type="entry name" value="PnrA-like"/>
</dbReference>
<comment type="subcellular location">
    <subcellularLocation>
        <location evidence="1">Cell membrane</location>
    </subcellularLocation>
</comment>
<dbReference type="PATRIC" id="fig|80852.17.peg.3585"/>
<keyword evidence="5 7" id="KW-0449">Lipoprotein</keyword>
<dbReference type="PANTHER" id="PTHR34296:SF2">
    <property type="entry name" value="ABC TRANSPORTER GUANOSINE-BINDING PROTEIN NUPN"/>
    <property type="match status" value="1"/>
</dbReference>
<name>A0A090I7C0_9GAMM</name>
<dbReference type="KEGG" id="awd:AWOD_II_0799"/>
<evidence type="ECO:0000313" key="7">
    <source>
        <dbReference type="EMBL" id="CED57426.1"/>
    </source>
</evidence>
<reference evidence="8" key="1">
    <citation type="submission" date="2014-09" db="EMBL/GenBank/DDBJ databases">
        <authorList>
            <person name="Hjerde E."/>
        </authorList>
    </citation>
    <scope>NUCLEOTIDE SEQUENCE [LARGE SCALE GENOMIC DNA]</scope>
    <source>
        <strain evidence="8">06/09/139</strain>
    </source>
</reference>
<evidence type="ECO:0000313" key="8">
    <source>
        <dbReference type="Proteomes" id="UP000032427"/>
    </source>
</evidence>
<accession>A0A090I7C0</accession>
<dbReference type="EMBL" id="LN554847">
    <property type="protein sequence ID" value="CED57426.1"/>
    <property type="molecule type" value="Genomic_DNA"/>
</dbReference>
<dbReference type="CDD" id="cd06354">
    <property type="entry name" value="PBP1_PrnA-like"/>
    <property type="match status" value="1"/>
</dbReference>
<dbReference type="Proteomes" id="UP000032427">
    <property type="component" value="Chromosome 2"/>
</dbReference>
<gene>
    <name evidence="7" type="ORF">AWOD_II_0799</name>
</gene>
<keyword evidence="3" id="KW-0732">Signal</keyword>